<accession>A0A075WUB8</accession>
<dbReference type="HOGENOM" id="CLU_2653308_0_0_0"/>
<gene>
    <name evidence="1" type="ORF">HL41_03960</name>
</gene>
<evidence type="ECO:0008006" key="3">
    <source>
        <dbReference type="Google" id="ProtNLM"/>
    </source>
</evidence>
<protein>
    <recommendedName>
        <fullName evidence="3">Transposase</fullName>
    </recommendedName>
</protein>
<sequence length="76" mass="8974">MTYKGFRGYRPIITAFKEIPLIVYHEFKDRNRHDGHLRAIEAAFEVLPEVKRIVHVSLDSEYYSSSVINYLMKKEG</sequence>
<evidence type="ECO:0000313" key="1">
    <source>
        <dbReference type="EMBL" id="AIH03993.1"/>
    </source>
</evidence>
<dbReference type="KEGG" id="tcm:HL41_03960"/>
<dbReference type="eggNOG" id="ENOG5032GV5">
    <property type="taxonomic scope" value="Bacteria"/>
</dbReference>
<dbReference type="RefSeq" id="WP_038060854.1">
    <property type="nucleotide sequence ID" value="NZ_CP008796.1"/>
</dbReference>
<dbReference type="AlphaFoldDB" id="A0A075WUB8"/>
<name>A0A075WUB8_9BACT</name>
<dbReference type="EMBL" id="CP008796">
    <property type="protein sequence ID" value="AIH03993.1"/>
    <property type="molecule type" value="Genomic_DNA"/>
</dbReference>
<dbReference type="PaxDb" id="289377-HL41_03960"/>
<keyword evidence="2" id="KW-1185">Reference proteome</keyword>
<reference evidence="1 2" key="1">
    <citation type="journal article" date="2015" name="Genome Announc.">
        <title>Genome Sequence of a Sulfate-Reducing Thermophilic Bacterium, Thermodesulfobacterium commune DSM 2178T (Phylum Thermodesulfobacteria).</title>
        <authorList>
            <person name="Bhatnagar S."/>
            <person name="Badger J.H."/>
            <person name="Madupu R."/>
            <person name="Khouri H.M."/>
            <person name="O'Connor E.M."/>
            <person name="Robb F.T."/>
            <person name="Ward N.L."/>
            <person name="Eisen J.A."/>
        </authorList>
    </citation>
    <scope>NUCLEOTIDE SEQUENCE [LARGE SCALE GENOMIC DNA]</scope>
    <source>
        <strain evidence="1 2">DSM 2178</strain>
    </source>
</reference>
<dbReference type="OrthoDB" id="9928862at2"/>
<proteinExistence type="predicted"/>
<evidence type="ECO:0000313" key="2">
    <source>
        <dbReference type="Proteomes" id="UP000028481"/>
    </source>
</evidence>
<dbReference type="Proteomes" id="UP000028481">
    <property type="component" value="Chromosome"/>
</dbReference>
<organism evidence="1 2">
    <name type="scientific">Thermodesulfobacterium commune DSM 2178</name>
    <dbReference type="NCBI Taxonomy" id="289377"/>
    <lineage>
        <taxon>Bacteria</taxon>
        <taxon>Pseudomonadati</taxon>
        <taxon>Thermodesulfobacteriota</taxon>
        <taxon>Thermodesulfobacteria</taxon>
        <taxon>Thermodesulfobacteriales</taxon>
        <taxon>Thermodesulfobacteriaceae</taxon>
        <taxon>Thermodesulfobacterium</taxon>
    </lineage>
</organism>